<feature type="compositionally biased region" description="Polar residues" evidence="1">
    <location>
        <begin position="53"/>
        <end position="67"/>
    </location>
</feature>
<feature type="region of interest" description="Disordered" evidence="1">
    <location>
        <begin position="1"/>
        <end position="132"/>
    </location>
</feature>
<dbReference type="OrthoDB" id="1507364at2759"/>
<dbReference type="SUPFAM" id="SSF46565">
    <property type="entry name" value="Chaperone J-domain"/>
    <property type="match status" value="1"/>
</dbReference>
<dbReference type="SMART" id="SM00271">
    <property type="entry name" value="DnaJ"/>
    <property type="match status" value="1"/>
</dbReference>
<feature type="compositionally biased region" description="Polar residues" evidence="1">
    <location>
        <begin position="1"/>
        <end position="10"/>
    </location>
</feature>
<evidence type="ECO:0000256" key="1">
    <source>
        <dbReference type="SAM" id="MobiDB-lite"/>
    </source>
</evidence>
<feature type="transmembrane region" description="Helical" evidence="2">
    <location>
        <begin position="329"/>
        <end position="346"/>
    </location>
</feature>
<dbReference type="Gene3D" id="1.10.287.110">
    <property type="entry name" value="DnaJ domain"/>
    <property type="match status" value="1"/>
</dbReference>
<feature type="compositionally biased region" description="Low complexity" evidence="1">
    <location>
        <begin position="714"/>
        <end position="731"/>
    </location>
</feature>
<dbReference type="InterPro" id="IPR001623">
    <property type="entry name" value="DnaJ_domain"/>
</dbReference>
<keyword evidence="5" id="KW-1185">Reference proteome</keyword>
<dbReference type="PANTHER" id="PTHR45270">
    <property type="entry name" value="OS03G0832900 PROTEIN"/>
    <property type="match status" value="1"/>
</dbReference>
<feature type="domain" description="J" evidence="3">
    <location>
        <begin position="444"/>
        <end position="511"/>
    </location>
</feature>
<feature type="compositionally biased region" description="Polar residues" evidence="1">
    <location>
        <begin position="650"/>
        <end position="667"/>
    </location>
</feature>
<accession>A0A2P5CV24</accession>
<protein>
    <submittedName>
        <fullName evidence="4">Terminal organelle assembly protein</fullName>
    </submittedName>
</protein>
<dbReference type="EMBL" id="JXTB01000092">
    <property type="protein sequence ID" value="PON64899.1"/>
    <property type="molecule type" value="Genomic_DNA"/>
</dbReference>
<feature type="compositionally biased region" description="Basic and acidic residues" evidence="1">
    <location>
        <begin position="31"/>
        <end position="46"/>
    </location>
</feature>
<evidence type="ECO:0000313" key="4">
    <source>
        <dbReference type="EMBL" id="PON64899.1"/>
    </source>
</evidence>
<feature type="compositionally biased region" description="Basic residues" evidence="1">
    <location>
        <begin position="732"/>
        <end position="742"/>
    </location>
</feature>
<reference evidence="5" key="1">
    <citation type="submission" date="2016-06" db="EMBL/GenBank/DDBJ databases">
        <title>Parallel loss of symbiosis genes in relatives of nitrogen-fixing non-legume Parasponia.</title>
        <authorList>
            <person name="Van Velzen R."/>
            <person name="Holmer R."/>
            <person name="Bu F."/>
            <person name="Rutten L."/>
            <person name="Van Zeijl A."/>
            <person name="Liu W."/>
            <person name="Santuari L."/>
            <person name="Cao Q."/>
            <person name="Sharma T."/>
            <person name="Shen D."/>
            <person name="Roswanjaya Y."/>
            <person name="Wardhani T."/>
            <person name="Kalhor M.S."/>
            <person name="Jansen J."/>
            <person name="Van den Hoogen J."/>
            <person name="Gungor B."/>
            <person name="Hartog M."/>
            <person name="Hontelez J."/>
            <person name="Verver J."/>
            <person name="Yang W.-C."/>
            <person name="Schijlen E."/>
            <person name="Repin R."/>
            <person name="Schilthuizen M."/>
            <person name="Schranz E."/>
            <person name="Heidstra R."/>
            <person name="Miyata K."/>
            <person name="Fedorova E."/>
            <person name="Kohlen W."/>
            <person name="Bisseling T."/>
            <person name="Smit S."/>
            <person name="Geurts R."/>
        </authorList>
    </citation>
    <scope>NUCLEOTIDE SEQUENCE [LARGE SCALE GENOMIC DNA]</scope>
    <source>
        <strain evidence="5">cv. WU1-14</strain>
    </source>
</reference>
<dbReference type="InterPro" id="IPR018253">
    <property type="entry name" value="DnaJ_domain_CS"/>
</dbReference>
<feature type="transmembrane region" description="Helical" evidence="2">
    <location>
        <begin position="244"/>
        <end position="264"/>
    </location>
</feature>
<dbReference type="PROSITE" id="PS00636">
    <property type="entry name" value="DNAJ_1"/>
    <property type="match status" value="1"/>
</dbReference>
<dbReference type="Proteomes" id="UP000237105">
    <property type="component" value="Unassembled WGS sequence"/>
</dbReference>
<keyword evidence="2" id="KW-0812">Transmembrane</keyword>
<feature type="transmembrane region" description="Helical" evidence="2">
    <location>
        <begin position="271"/>
        <end position="296"/>
    </location>
</feature>
<dbReference type="PANTHER" id="PTHR45270:SF4">
    <property type="entry name" value="CHAPERONE DNAJ-DOMAIN SUPERFAMILY PROTEIN"/>
    <property type="match status" value="1"/>
</dbReference>
<evidence type="ECO:0000259" key="3">
    <source>
        <dbReference type="PROSITE" id="PS50076"/>
    </source>
</evidence>
<dbReference type="InterPro" id="IPR032843">
    <property type="entry name" value="Jiv"/>
</dbReference>
<gene>
    <name evidence="4" type="ORF">PanWU01x14_120760</name>
</gene>
<feature type="transmembrane region" description="Helical" evidence="2">
    <location>
        <begin position="302"/>
        <end position="322"/>
    </location>
</feature>
<evidence type="ECO:0000313" key="5">
    <source>
        <dbReference type="Proteomes" id="UP000237105"/>
    </source>
</evidence>
<dbReference type="Pfam" id="PF00226">
    <property type="entry name" value="DnaJ"/>
    <property type="match status" value="1"/>
</dbReference>
<dbReference type="CDD" id="cd06257">
    <property type="entry name" value="DnaJ"/>
    <property type="match status" value="1"/>
</dbReference>
<feature type="region of interest" description="Disordered" evidence="1">
    <location>
        <begin position="650"/>
        <end position="677"/>
    </location>
</feature>
<keyword evidence="2" id="KW-1133">Transmembrane helix</keyword>
<dbReference type="AlphaFoldDB" id="A0A2P5CV24"/>
<sequence>MARKGNQQKNGVDRHTSNNKKRSSDSGCAEPDVKGHGKASEEKVFPGEELPNGNHQNSPQARSTSKTHCAGDEHKSKKQPTKLSKKEKQDANGIDGAEQSKPLGSDSGDCNGNTEGPSVVEEKGSIPQGDEVKKQRHSGIIYILNGLHIQNALESMQFSDNVVLRKLKALALSTLTATNEWLERQRPFFITLKNKIQKAHDYAKTKTMQTYPVVLKWLMHFGSIMLLISMVWLDCAIRGIDSFLRMGTASFFSVIWCSIFSLIAMVGLFKFLIVLGLAALIGVFVGFTLGILVAAVSGTVFLWLYGSFWTTVLVIFLGGLAFALSHERVALFISTVYSVYCAWTYVGWLGLLFALNLAFVSSDILIHFLKNNVNQHRRPDGSTEQTPGMRGQQGFFNSDHMHASSFETGPGFSVDRNPGAPSTSGADSEITSEDEVVRLLNCTDHYSVLGLLRYENVDVSLLKREYRKKAMLVHPDKNMGNEKAAEAFKKLQNAYEILLDSVKRKAYDEELRREELLDILHRFQSTSEKNGGHGLFASGLTRSDADGEDPFGESRRIACKKCNNFHLWVLTGKSKSRARWCQDCKDFHQAKDGDGWLEQSSQPFFFGLLQKVDAPSAFVCADSKVYNATEWYICQGMRCPANTHKPSFHVNTSLTSKHSAGKGSTSGQKGGRMPTSNMEDCMTEDELFEWFQNVVQSGMFENMGGDSSFKESPSAKTGNSAKSSGSSSSSSNKRKKKGKKQW</sequence>
<comment type="caution">
    <text evidence="4">The sequence shown here is derived from an EMBL/GenBank/DDBJ whole genome shotgun (WGS) entry which is preliminary data.</text>
</comment>
<name>A0A2P5CV24_PARAD</name>
<keyword evidence="2" id="KW-0472">Membrane</keyword>
<dbReference type="PRINTS" id="PR00625">
    <property type="entry name" value="JDOMAIN"/>
</dbReference>
<dbReference type="InterPro" id="IPR036869">
    <property type="entry name" value="J_dom_sf"/>
</dbReference>
<organism evidence="4 5">
    <name type="scientific">Parasponia andersonii</name>
    <name type="common">Sponia andersonii</name>
    <dbReference type="NCBI Taxonomy" id="3476"/>
    <lineage>
        <taxon>Eukaryota</taxon>
        <taxon>Viridiplantae</taxon>
        <taxon>Streptophyta</taxon>
        <taxon>Embryophyta</taxon>
        <taxon>Tracheophyta</taxon>
        <taxon>Spermatophyta</taxon>
        <taxon>Magnoliopsida</taxon>
        <taxon>eudicotyledons</taxon>
        <taxon>Gunneridae</taxon>
        <taxon>Pentapetalae</taxon>
        <taxon>rosids</taxon>
        <taxon>fabids</taxon>
        <taxon>Rosales</taxon>
        <taxon>Cannabaceae</taxon>
        <taxon>Parasponia</taxon>
    </lineage>
</organism>
<dbReference type="PROSITE" id="PS50076">
    <property type="entry name" value="DNAJ_2"/>
    <property type="match status" value="1"/>
</dbReference>
<proteinExistence type="predicted"/>
<evidence type="ECO:0000256" key="2">
    <source>
        <dbReference type="SAM" id="Phobius"/>
    </source>
</evidence>
<feature type="region of interest" description="Disordered" evidence="1">
    <location>
        <begin position="702"/>
        <end position="742"/>
    </location>
</feature>
<feature type="transmembrane region" description="Helical" evidence="2">
    <location>
        <begin position="213"/>
        <end position="232"/>
    </location>
</feature>
<dbReference type="Pfam" id="PF14901">
    <property type="entry name" value="Jiv90"/>
    <property type="match status" value="1"/>
</dbReference>